<gene>
    <name evidence="2" type="ORF">ACHAWO_000391</name>
</gene>
<dbReference type="AlphaFoldDB" id="A0ABD3QD00"/>
<dbReference type="Proteomes" id="UP001530400">
    <property type="component" value="Unassembled WGS sequence"/>
</dbReference>
<name>A0ABD3QD00_9STRA</name>
<reference evidence="2 3" key="1">
    <citation type="submission" date="2024-10" db="EMBL/GenBank/DDBJ databases">
        <title>Updated reference genomes for cyclostephanoid diatoms.</title>
        <authorList>
            <person name="Roberts W.R."/>
            <person name="Alverson A.J."/>
        </authorList>
    </citation>
    <scope>NUCLEOTIDE SEQUENCE [LARGE SCALE GENOMIC DNA]</scope>
    <source>
        <strain evidence="2 3">AJA010-31</strain>
    </source>
</reference>
<dbReference type="InterPro" id="IPR045034">
    <property type="entry name" value="O-acyltransferase_WSD1-like"/>
</dbReference>
<organism evidence="2 3">
    <name type="scientific">Cyclotella atomus</name>
    <dbReference type="NCBI Taxonomy" id="382360"/>
    <lineage>
        <taxon>Eukaryota</taxon>
        <taxon>Sar</taxon>
        <taxon>Stramenopiles</taxon>
        <taxon>Ochrophyta</taxon>
        <taxon>Bacillariophyta</taxon>
        <taxon>Coscinodiscophyceae</taxon>
        <taxon>Thalassiosirophycidae</taxon>
        <taxon>Stephanodiscales</taxon>
        <taxon>Stephanodiscaceae</taxon>
        <taxon>Cyclotella</taxon>
    </lineage>
</organism>
<evidence type="ECO:0000313" key="2">
    <source>
        <dbReference type="EMBL" id="KAL3797774.1"/>
    </source>
</evidence>
<dbReference type="Pfam" id="PF06974">
    <property type="entry name" value="WS_DGAT_C"/>
    <property type="match status" value="1"/>
</dbReference>
<evidence type="ECO:0000313" key="3">
    <source>
        <dbReference type="Proteomes" id="UP001530400"/>
    </source>
</evidence>
<protein>
    <recommendedName>
        <fullName evidence="1">O-acyltransferase WSD1 C-terminal domain-containing protein</fullName>
    </recommendedName>
</protein>
<proteinExistence type="predicted"/>
<dbReference type="PANTHER" id="PTHR31650:SF1">
    <property type="entry name" value="WAX ESTER SYNTHASE_DIACYLGLYCEROL ACYLTRANSFERASE 4-RELATED"/>
    <property type="match status" value="1"/>
</dbReference>
<dbReference type="PANTHER" id="PTHR31650">
    <property type="entry name" value="O-ACYLTRANSFERASE (WSD1-LIKE) FAMILY PROTEIN"/>
    <property type="match status" value="1"/>
</dbReference>
<evidence type="ECO:0000259" key="1">
    <source>
        <dbReference type="Pfam" id="PF06974"/>
    </source>
</evidence>
<accession>A0ABD3QD00</accession>
<dbReference type="EMBL" id="JALLPJ020000240">
    <property type="protein sequence ID" value="KAL3797774.1"/>
    <property type="molecule type" value="Genomic_DNA"/>
</dbReference>
<feature type="domain" description="O-acyltransferase WSD1 C-terminal" evidence="1">
    <location>
        <begin position="488"/>
        <end position="640"/>
    </location>
</feature>
<dbReference type="InterPro" id="IPR009721">
    <property type="entry name" value="O-acyltransferase_WSD1_C"/>
</dbReference>
<sequence length="648" mass="71937">MASSILGRKVFPAAAAALTANVASSNGISSLLDGKFDGGWINSSRSSSLCEVMKSNASGKSNKTNENMFLLRESGISEKVLRKRMTSIGRFSMKSESEDNLSIPTFFLALSGSKNSNEDESGPSSVYSAVSNSRNKFTVSDFEHEWLDKDMSKRHPRFHSTVSQHDDRYFEEVHHIKPDDEDYPKIKAELDRHASETIHFSVYRDDLRNRLEHMLTSPIEVQDKLWEVKISNGPLGSSGAISKAKADAILQRMKDDKGLSRGNTKGDEVQRKKYGAERLWSDAAQKGVLMESVLLFRSHHALADGASIMAALSDLSDEAEEIREDIHKALKKWKRKGKHGSLFRRLLRRLVRYFKMCLWLSLGTLRAFIYQTYLQITTLRNPFDAVREHAEMKGILVTGRSVSWCDAAPLEEAKQICNAIGKANGANITINDLFVSCISAAVVRQLNEHQQRMASMAPQKHKTVARNINVVVPVHLRGGIVLPGESVGNRIGAFVTRVPGEMDTTHVGDEVIQCPTKRLLAVNKSLSTSKRSPAPLVSHYFAKFCSDYLPQSWTKTLFKRANANACVVVSNNKGLDKKMHISGMTVEAAHGFLPLPPGLPIGVVVQSYAGSMSLSVTAEKWAVPDGNMFLIWVMEEYERLRVAASVQN</sequence>
<keyword evidence="3" id="KW-1185">Reference proteome</keyword>
<comment type="caution">
    <text evidence="2">The sequence shown here is derived from an EMBL/GenBank/DDBJ whole genome shotgun (WGS) entry which is preliminary data.</text>
</comment>